<dbReference type="PROSITE" id="PS00595">
    <property type="entry name" value="AA_TRANSFER_CLASS_5"/>
    <property type="match status" value="1"/>
</dbReference>
<dbReference type="InterPro" id="IPR024169">
    <property type="entry name" value="SP_NH2Trfase/AEP_transaminase"/>
</dbReference>
<dbReference type="GO" id="GO:0008453">
    <property type="term" value="F:alanine-glyoxylate transaminase activity"/>
    <property type="evidence" value="ECO:0007669"/>
    <property type="project" value="TreeGrafter"/>
</dbReference>
<proteinExistence type="inferred from homology"/>
<evidence type="ECO:0000256" key="1">
    <source>
        <dbReference type="ARBA" id="ARBA00001933"/>
    </source>
</evidence>
<dbReference type="EMBL" id="DUJP01000030">
    <property type="protein sequence ID" value="HII47553.1"/>
    <property type="molecule type" value="Genomic_DNA"/>
</dbReference>
<evidence type="ECO:0000259" key="6">
    <source>
        <dbReference type="Pfam" id="PF00266"/>
    </source>
</evidence>
<dbReference type="PANTHER" id="PTHR21152">
    <property type="entry name" value="AMINOTRANSFERASE CLASS V"/>
    <property type="match status" value="1"/>
</dbReference>
<dbReference type="OMA" id="GSDRVYH"/>
<keyword evidence="7" id="KW-0808">Transferase</keyword>
<protein>
    <submittedName>
        <fullName evidence="7">Alanine--glyoxylate aminotransferase family protein</fullName>
    </submittedName>
</protein>
<dbReference type="GO" id="GO:0004760">
    <property type="term" value="F:L-serine-pyruvate transaminase activity"/>
    <property type="evidence" value="ECO:0007669"/>
    <property type="project" value="TreeGrafter"/>
</dbReference>
<keyword evidence="7" id="KW-0032">Aminotransferase</keyword>
<dbReference type="GeneID" id="1464026"/>
<dbReference type="AlphaFoldDB" id="A0A832SIG5"/>
<evidence type="ECO:0000256" key="3">
    <source>
        <dbReference type="ARBA" id="ARBA00022898"/>
    </source>
</evidence>
<dbReference type="Pfam" id="PF00266">
    <property type="entry name" value="Aminotran_5"/>
    <property type="match status" value="1"/>
</dbReference>
<dbReference type="InterPro" id="IPR000192">
    <property type="entry name" value="Aminotrans_V_dom"/>
</dbReference>
<gene>
    <name evidence="7" type="ORF">HA333_08985</name>
</gene>
<organism evidence="7 8">
    <name type="scientific">Pyrobaculum aerophilum</name>
    <dbReference type="NCBI Taxonomy" id="13773"/>
    <lineage>
        <taxon>Archaea</taxon>
        <taxon>Thermoproteota</taxon>
        <taxon>Thermoprotei</taxon>
        <taxon>Thermoproteales</taxon>
        <taxon>Thermoproteaceae</taxon>
        <taxon>Pyrobaculum</taxon>
    </lineage>
</organism>
<comment type="caution">
    <text evidence="7">The sequence shown here is derived from an EMBL/GenBank/DDBJ whole genome shotgun (WGS) entry which is preliminary data.</text>
</comment>
<dbReference type="RefSeq" id="WP_011009303.1">
    <property type="nucleotide sequence ID" value="NZ_DUJP01000030.1"/>
</dbReference>
<dbReference type="PIRSF" id="PIRSF000524">
    <property type="entry name" value="SPT"/>
    <property type="match status" value="1"/>
</dbReference>
<sequence>MKYLTPGPVQLPKFVIEAMARQPPFHRSDDFKKLFKSVLDKLQSLYPAKSIVMPGTGTLAVDTMVYNYVNPGDRVLALVYGEFGKRAVETARIRGAEVVEIERDTPPEPDEIEDALRKIGGVKAILLIHNETSTGIAYKKLKRLVDIAKAYGALLLVDSVSGFPAEPLPPEIDVVATASHKALLAPPGASILYITSQPKATTGVPPSMDLRKFLKMLDHLETPYTPPISVLFALEVSLDHILGFGSKYTEIHQERVNYLYSLVKLRAIPPEGLRSVTVTAFLCEKPKEVMAKLREAGYVIAGGMYKYREKSIRIGVMGDVSLEDLKTVAEVINNVAGRV</sequence>
<dbReference type="GO" id="GO:0019265">
    <property type="term" value="P:glycine biosynthetic process, by transamination of glyoxylate"/>
    <property type="evidence" value="ECO:0007669"/>
    <property type="project" value="TreeGrafter"/>
</dbReference>
<keyword evidence="3" id="KW-0663">Pyridoxal phosphate</keyword>
<comment type="similarity">
    <text evidence="2 4">Belongs to the class-V pyridoxal-phosphate-dependent aminotransferase family.</text>
</comment>
<dbReference type="InterPro" id="IPR015421">
    <property type="entry name" value="PyrdxlP-dep_Trfase_major"/>
</dbReference>
<comment type="cofactor">
    <cofactor evidence="1 5">
        <name>pyridoxal 5'-phosphate</name>
        <dbReference type="ChEBI" id="CHEBI:597326"/>
    </cofactor>
</comment>
<dbReference type="PANTHER" id="PTHR21152:SF39">
    <property type="entry name" value="SOLUBLE HYDROGENASE, SMALL SUBUNIT"/>
    <property type="match status" value="1"/>
</dbReference>
<dbReference type="Gene3D" id="3.90.1150.10">
    <property type="entry name" value="Aspartate Aminotransferase, domain 1"/>
    <property type="match status" value="1"/>
</dbReference>
<name>A0A832SIG5_9CREN</name>
<evidence type="ECO:0000313" key="7">
    <source>
        <dbReference type="EMBL" id="HII47553.1"/>
    </source>
</evidence>
<dbReference type="InterPro" id="IPR020578">
    <property type="entry name" value="Aminotrans_V_PyrdxlP_BS"/>
</dbReference>
<accession>A0A832SIG5</accession>
<feature type="domain" description="Aminotransferase class V" evidence="6">
    <location>
        <begin position="26"/>
        <end position="200"/>
    </location>
</feature>
<reference evidence="7" key="1">
    <citation type="journal article" date="2020" name="bioRxiv">
        <title>A rank-normalized archaeal taxonomy based on genome phylogeny resolves widespread incomplete and uneven classifications.</title>
        <authorList>
            <person name="Rinke C."/>
            <person name="Chuvochina M."/>
            <person name="Mussig A.J."/>
            <person name="Chaumeil P.-A."/>
            <person name="Waite D.W."/>
            <person name="Whitman W.B."/>
            <person name="Parks D.H."/>
            <person name="Hugenholtz P."/>
        </authorList>
    </citation>
    <scope>NUCLEOTIDE SEQUENCE</scope>
    <source>
        <strain evidence="7">UBA8839</strain>
    </source>
</reference>
<evidence type="ECO:0000313" key="8">
    <source>
        <dbReference type="Proteomes" id="UP000651120"/>
    </source>
</evidence>
<dbReference type="Proteomes" id="UP000651120">
    <property type="component" value="Unassembled WGS sequence"/>
</dbReference>
<evidence type="ECO:0000256" key="2">
    <source>
        <dbReference type="ARBA" id="ARBA00009236"/>
    </source>
</evidence>
<evidence type="ECO:0000256" key="4">
    <source>
        <dbReference type="RuleBase" id="RU004075"/>
    </source>
</evidence>
<dbReference type="InterPro" id="IPR015424">
    <property type="entry name" value="PyrdxlP-dep_Trfase"/>
</dbReference>
<dbReference type="Gene3D" id="3.40.640.10">
    <property type="entry name" value="Type I PLP-dependent aspartate aminotransferase-like (Major domain)"/>
    <property type="match status" value="1"/>
</dbReference>
<evidence type="ECO:0000256" key="5">
    <source>
        <dbReference type="RuleBase" id="RU004504"/>
    </source>
</evidence>
<dbReference type="InterPro" id="IPR015422">
    <property type="entry name" value="PyrdxlP-dep_Trfase_small"/>
</dbReference>
<dbReference type="SUPFAM" id="SSF53383">
    <property type="entry name" value="PLP-dependent transferases"/>
    <property type="match status" value="1"/>
</dbReference>